<dbReference type="AlphaFoldDB" id="A0A9J6E1K6"/>
<sequence>MRKANVGVEWKIPSSENVKHLRDVSVEWRILNAKQLRYVNVEWKIPASRTVLISCGLGGTPAMSHSNPLDFFATRFFVLPWILMLLQNFDQPTWSPLSCGAGHLPVNASPRHDGVRQLGLYCALECASPPTLSLRWPHGHQLTSWISGTLSSDSAIVPWSTNINPAQTLTAPSGLGGTPAKGHPNPLDFFATQTERLENEGPRTKPKDDDEKNPTEPQDTEEVENTGAKLKEQSPQAGQKPKVELADQAE</sequence>
<reference evidence="2" key="1">
    <citation type="journal article" date="2020" name="Cell">
        <title>Large-Scale Comparative Analyses of Tick Genomes Elucidate Their Genetic Diversity and Vector Capacities.</title>
        <authorList>
            <consortium name="Tick Genome and Microbiome Consortium (TIGMIC)"/>
            <person name="Jia N."/>
            <person name="Wang J."/>
            <person name="Shi W."/>
            <person name="Du L."/>
            <person name="Sun Y."/>
            <person name="Zhan W."/>
            <person name="Jiang J.F."/>
            <person name="Wang Q."/>
            <person name="Zhang B."/>
            <person name="Ji P."/>
            <person name="Bell-Sakyi L."/>
            <person name="Cui X.M."/>
            <person name="Yuan T.T."/>
            <person name="Jiang B.G."/>
            <person name="Yang W.F."/>
            <person name="Lam T.T."/>
            <person name="Chang Q.C."/>
            <person name="Ding S.J."/>
            <person name="Wang X.J."/>
            <person name="Zhu J.G."/>
            <person name="Ruan X.D."/>
            <person name="Zhao L."/>
            <person name="Wei J.T."/>
            <person name="Ye R.Z."/>
            <person name="Que T.C."/>
            <person name="Du C.H."/>
            <person name="Zhou Y.H."/>
            <person name="Cheng J.X."/>
            <person name="Dai P.F."/>
            <person name="Guo W.B."/>
            <person name="Han X.H."/>
            <person name="Huang E.J."/>
            <person name="Li L.F."/>
            <person name="Wei W."/>
            <person name="Gao Y.C."/>
            <person name="Liu J.Z."/>
            <person name="Shao H.Z."/>
            <person name="Wang X."/>
            <person name="Wang C.C."/>
            <person name="Yang T.C."/>
            <person name="Huo Q.B."/>
            <person name="Li W."/>
            <person name="Chen H.Y."/>
            <person name="Chen S.E."/>
            <person name="Zhou L.G."/>
            <person name="Ni X.B."/>
            <person name="Tian J.H."/>
            <person name="Sheng Y."/>
            <person name="Liu T."/>
            <person name="Pan Y.S."/>
            <person name="Xia L.Y."/>
            <person name="Li J."/>
            <person name="Zhao F."/>
            <person name="Cao W.C."/>
        </authorList>
    </citation>
    <scope>NUCLEOTIDE SEQUENCE</scope>
    <source>
        <strain evidence="2">Rmic-2018</strain>
    </source>
</reference>
<dbReference type="EMBL" id="JABSTU010000006">
    <property type="protein sequence ID" value="KAH8028146.1"/>
    <property type="molecule type" value="Genomic_DNA"/>
</dbReference>
<reference evidence="2" key="2">
    <citation type="submission" date="2021-09" db="EMBL/GenBank/DDBJ databases">
        <authorList>
            <person name="Jia N."/>
            <person name="Wang J."/>
            <person name="Shi W."/>
            <person name="Du L."/>
            <person name="Sun Y."/>
            <person name="Zhan W."/>
            <person name="Jiang J."/>
            <person name="Wang Q."/>
            <person name="Zhang B."/>
            <person name="Ji P."/>
            <person name="Sakyi L.B."/>
            <person name="Cui X."/>
            <person name="Yuan T."/>
            <person name="Jiang B."/>
            <person name="Yang W."/>
            <person name="Lam T.T.-Y."/>
            <person name="Chang Q."/>
            <person name="Ding S."/>
            <person name="Wang X."/>
            <person name="Zhu J."/>
            <person name="Ruan X."/>
            <person name="Zhao L."/>
            <person name="Wei J."/>
            <person name="Que T."/>
            <person name="Du C."/>
            <person name="Cheng J."/>
            <person name="Dai P."/>
            <person name="Han X."/>
            <person name="Huang E."/>
            <person name="Gao Y."/>
            <person name="Liu J."/>
            <person name="Shao H."/>
            <person name="Ye R."/>
            <person name="Li L."/>
            <person name="Wei W."/>
            <person name="Wang X."/>
            <person name="Wang C."/>
            <person name="Huo Q."/>
            <person name="Li W."/>
            <person name="Guo W."/>
            <person name="Chen H."/>
            <person name="Chen S."/>
            <person name="Zhou L."/>
            <person name="Zhou L."/>
            <person name="Ni X."/>
            <person name="Tian J."/>
            <person name="Zhou Y."/>
            <person name="Sheng Y."/>
            <person name="Liu T."/>
            <person name="Pan Y."/>
            <person name="Xia L."/>
            <person name="Li J."/>
            <person name="Zhao F."/>
            <person name="Cao W."/>
        </authorList>
    </citation>
    <scope>NUCLEOTIDE SEQUENCE</scope>
    <source>
        <strain evidence="2">Rmic-2018</strain>
        <tissue evidence="2">Larvae</tissue>
    </source>
</reference>
<proteinExistence type="predicted"/>
<keyword evidence="3" id="KW-1185">Reference proteome</keyword>
<accession>A0A9J6E1K6</accession>
<evidence type="ECO:0000313" key="2">
    <source>
        <dbReference type="EMBL" id="KAH8028146.1"/>
    </source>
</evidence>
<protein>
    <submittedName>
        <fullName evidence="2">Uncharacterized protein</fullName>
    </submittedName>
</protein>
<dbReference type="Proteomes" id="UP000821866">
    <property type="component" value="Chromosome 4"/>
</dbReference>
<gene>
    <name evidence="2" type="ORF">HPB51_013516</name>
</gene>
<evidence type="ECO:0000313" key="3">
    <source>
        <dbReference type="Proteomes" id="UP000821866"/>
    </source>
</evidence>
<evidence type="ECO:0000256" key="1">
    <source>
        <dbReference type="SAM" id="MobiDB-lite"/>
    </source>
</evidence>
<feature type="region of interest" description="Disordered" evidence="1">
    <location>
        <begin position="168"/>
        <end position="250"/>
    </location>
</feature>
<organism evidence="2 3">
    <name type="scientific">Rhipicephalus microplus</name>
    <name type="common">Cattle tick</name>
    <name type="synonym">Boophilus microplus</name>
    <dbReference type="NCBI Taxonomy" id="6941"/>
    <lineage>
        <taxon>Eukaryota</taxon>
        <taxon>Metazoa</taxon>
        <taxon>Ecdysozoa</taxon>
        <taxon>Arthropoda</taxon>
        <taxon>Chelicerata</taxon>
        <taxon>Arachnida</taxon>
        <taxon>Acari</taxon>
        <taxon>Parasitiformes</taxon>
        <taxon>Ixodida</taxon>
        <taxon>Ixodoidea</taxon>
        <taxon>Ixodidae</taxon>
        <taxon>Rhipicephalinae</taxon>
        <taxon>Rhipicephalus</taxon>
        <taxon>Boophilus</taxon>
    </lineage>
</organism>
<name>A0A9J6E1K6_RHIMP</name>
<feature type="compositionally biased region" description="Basic and acidic residues" evidence="1">
    <location>
        <begin position="195"/>
        <end position="214"/>
    </location>
</feature>
<feature type="compositionally biased region" description="Basic and acidic residues" evidence="1">
    <location>
        <begin position="241"/>
        <end position="250"/>
    </location>
</feature>
<comment type="caution">
    <text evidence="2">The sequence shown here is derived from an EMBL/GenBank/DDBJ whole genome shotgun (WGS) entry which is preliminary data.</text>
</comment>